<gene>
    <name evidence="2" type="ORF">ALAG00032_LOCUS4819</name>
</gene>
<feature type="signal peptide" evidence="1">
    <location>
        <begin position="1"/>
        <end position="20"/>
    </location>
</feature>
<organism evidence="2">
    <name type="scientific">Aureoumbra lagunensis</name>
    <dbReference type="NCBI Taxonomy" id="44058"/>
    <lineage>
        <taxon>Eukaryota</taxon>
        <taxon>Sar</taxon>
        <taxon>Stramenopiles</taxon>
        <taxon>Ochrophyta</taxon>
        <taxon>Pelagophyceae</taxon>
        <taxon>Pelagomonadales</taxon>
        <taxon>Aureoumbra</taxon>
    </lineage>
</organism>
<reference evidence="2" key="1">
    <citation type="submission" date="2021-01" db="EMBL/GenBank/DDBJ databases">
        <authorList>
            <person name="Corre E."/>
            <person name="Pelletier E."/>
            <person name="Niang G."/>
            <person name="Scheremetjew M."/>
            <person name="Finn R."/>
            <person name="Kale V."/>
            <person name="Holt S."/>
            <person name="Cochrane G."/>
            <person name="Meng A."/>
            <person name="Brown T."/>
            <person name="Cohen L."/>
        </authorList>
    </citation>
    <scope>NUCLEOTIDE SEQUENCE</scope>
    <source>
        <strain evidence="2">CCMP1510</strain>
    </source>
</reference>
<protein>
    <recommendedName>
        <fullName evidence="3">TraB family protein</fullName>
    </recommendedName>
</protein>
<evidence type="ECO:0000256" key="1">
    <source>
        <dbReference type="SAM" id="SignalP"/>
    </source>
</evidence>
<accession>A0A7S3JSX9</accession>
<dbReference type="PANTHER" id="PTHR21530:SF7">
    <property type="entry name" value="TRAB DOMAIN-CONTAINING PROTEIN"/>
    <property type="match status" value="1"/>
</dbReference>
<feature type="chain" id="PRO_5031136521" description="TraB family protein" evidence="1">
    <location>
        <begin position="21"/>
        <end position="371"/>
    </location>
</feature>
<name>A0A7S3JSX9_9STRA</name>
<dbReference type="CDD" id="cd14726">
    <property type="entry name" value="TraB_PrgY-like"/>
    <property type="match status" value="1"/>
</dbReference>
<evidence type="ECO:0008006" key="3">
    <source>
        <dbReference type="Google" id="ProtNLM"/>
    </source>
</evidence>
<dbReference type="PANTHER" id="PTHR21530">
    <property type="entry name" value="PHEROMONE SHUTDOWN PROTEIN"/>
    <property type="match status" value="1"/>
</dbReference>
<proteinExistence type="predicted"/>
<dbReference type="InterPro" id="IPR046345">
    <property type="entry name" value="TraB_PrgY-like"/>
</dbReference>
<dbReference type="InterPro" id="IPR002816">
    <property type="entry name" value="TraB/PrgY/GumN_fam"/>
</dbReference>
<dbReference type="EMBL" id="HBIJ01006847">
    <property type="protein sequence ID" value="CAE0364078.1"/>
    <property type="molecule type" value="Transcribed_RNA"/>
</dbReference>
<evidence type="ECO:0000313" key="2">
    <source>
        <dbReference type="EMBL" id="CAE0364078.1"/>
    </source>
</evidence>
<sequence length="371" mass="40790">MESRSCFIFGLLILVRLVTGLRQTISTPLMRRQVFEDFVLASSVTTTSLLIPNIALADDDDDDAVQVLKRRNSEVWLIGTAHVSARSAEQVAETIDAVSPDLIAIELDRKRISQVAASSEQTSETPKQQKPQLGAFAIGAALRSMYSSLDKMGFDSGAEFSVALDKASSGRIPVLLADQDVDTTLSRLAYAVRHTKPEEIAALDSSLNSVLSKNQGIRLLTEATSNYAGTKSGEGSRDILREAVELIKHRDTVRNVIQALKSDAPQLYSALVDERDATMANNLIQVLDSPVPPKRVVFVVGMAHEDGIARRLYESGFRDDDDRRNLVLRNYNKKKVRQRMPISDENSKKIEENKPEAVGAGRIILLNAKSS</sequence>
<dbReference type="Pfam" id="PF01963">
    <property type="entry name" value="TraB_PrgY_gumN"/>
    <property type="match status" value="1"/>
</dbReference>
<dbReference type="AlphaFoldDB" id="A0A7S3JSX9"/>
<keyword evidence="1" id="KW-0732">Signal</keyword>